<name>A0A9X4JU13_9FIRM</name>
<accession>A0A9X4JU13</accession>
<evidence type="ECO:0000313" key="1">
    <source>
        <dbReference type="EMBL" id="MDF9408335.1"/>
    </source>
</evidence>
<keyword evidence="2" id="KW-1185">Reference proteome</keyword>
<comment type="caution">
    <text evidence="1">The sequence shown here is derived from an EMBL/GenBank/DDBJ whole genome shotgun (WGS) entry which is preliminary data.</text>
</comment>
<sequence>MANFNEIVAPDVPVQAIHFEKAESGAYRLNILGEDLVIKIPDKYYRLNEYYHFIENKCGETLILVNNSAAGFRDKYLPDLLSRILNIEKELEYH</sequence>
<dbReference type="EMBL" id="JAKOAV010000012">
    <property type="protein sequence ID" value="MDF9408335.1"/>
    <property type="molecule type" value="Genomic_DNA"/>
</dbReference>
<proteinExistence type="predicted"/>
<protein>
    <submittedName>
        <fullName evidence="1">Uncharacterized protein</fullName>
    </submittedName>
</protein>
<dbReference type="RefSeq" id="WP_277443640.1">
    <property type="nucleotide sequence ID" value="NZ_JAKOAV010000012.1"/>
</dbReference>
<evidence type="ECO:0000313" key="2">
    <source>
        <dbReference type="Proteomes" id="UP001154312"/>
    </source>
</evidence>
<dbReference type="AlphaFoldDB" id="A0A9X4JU13"/>
<reference evidence="1" key="1">
    <citation type="submission" date="2022-02" db="EMBL/GenBank/DDBJ databases">
        <authorList>
            <person name="Leng L."/>
        </authorList>
    </citation>
    <scope>NUCLEOTIDE SEQUENCE</scope>
    <source>
        <strain evidence="1">JI</strain>
    </source>
</reference>
<dbReference type="Proteomes" id="UP001154312">
    <property type="component" value="Unassembled WGS sequence"/>
</dbReference>
<gene>
    <name evidence="1" type="ORF">L7E55_08190</name>
</gene>
<organism evidence="1 2">
    <name type="scientific">Pelotomaculum isophthalicicum JI</name>
    <dbReference type="NCBI Taxonomy" id="947010"/>
    <lineage>
        <taxon>Bacteria</taxon>
        <taxon>Bacillati</taxon>
        <taxon>Bacillota</taxon>
        <taxon>Clostridia</taxon>
        <taxon>Eubacteriales</taxon>
        <taxon>Desulfotomaculaceae</taxon>
        <taxon>Pelotomaculum</taxon>
    </lineage>
</organism>